<dbReference type="HOGENOM" id="CLU_2443646_0_0_1"/>
<protein>
    <submittedName>
        <fullName evidence="1">Uncharacterized protein</fullName>
    </submittedName>
</protein>
<proteinExistence type="predicted"/>
<dbReference type="EMBL" id="CAEY01000792">
    <property type="status" value="NOT_ANNOTATED_CDS"/>
    <property type="molecule type" value="Genomic_DNA"/>
</dbReference>
<organism evidence="1 2">
    <name type="scientific">Tetranychus urticae</name>
    <name type="common">Two-spotted spider mite</name>
    <dbReference type="NCBI Taxonomy" id="32264"/>
    <lineage>
        <taxon>Eukaryota</taxon>
        <taxon>Metazoa</taxon>
        <taxon>Ecdysozoa</taxon>
        <taxon>Arthropoda</taxon>
        <taxon>Chelicerata</taxon>
        <taxon>Arachnida</taxon>
        <taxon>Acari</taxon>
        <taxon>Acariformes</taxon>
        <taxon>Trombidiformes</taxon>
        <taxon>Prostigmata</taxon>
        <taxon>Eleutherengona</taxon>
        <taxon>Raphignathae</taxon>
        <taxon>Tetranychoidea</taxon>
        <taxon>Tetranychidae</taxon>
        <taxon>Tetranychus</taxon>
    </lineage>
</organism>
<reference evidence="2" key="1">
    <citation type="submission" date="2011-08" db="EMBL/GenBank/DDBJ databases">
        <authorList>
            <person name="Rombauts S."/>
        </authorList>
    </citation>
    <scope>NUCLEOTIDE SEQUENCE</scope>
    <source>
        <strain evidence="2">London</strain>
    </source>
</reference>
<dbReference type="Proteomes" id="UP000015104">
    <property type="component" value="Unassembled WGS sequence"/>
</dbReference>
<dbReference type="AlphaFoldDB" id="T1JV89"/>
<name>T1JV89_TETUR</name>
<keyword evidence="2" id="KW-1185">Reference proteome</keyword>
<evidence type="ECO:0000313" key="1">
    <source>
        <dbReference type="EnsemblMetazoa" id="tetur02g03730.1"/>
    </source>
</evidence>
<sequence length="90" mass="10221">MEEAIAVQEKLKDVDIKPFAIKQELQGDTEIQDAFQKCNEFLSRAESIAYFALKFNKMRASSDPCNVPPLGPEIDSPKDYLEKVILNKTE</sequence>
<evidence type="ECO:0000313" key="2">
    <source>
        <dbReference type="Proteomes" id="UP000015104"/>
    </source>
</evidence>
<dbReference type="EnsemblMetazoa" id="tetur02g03730.1">
    <property type="protein sequence ID" value="tetur02g03730.1"/>
    <property type="gene ID" value="tetur02g03730"/>
</dbReference>
<accession>T1JV89</accession>
<reference evidence="1" key="2">
    <citation type="submission" date="2015-06" db="UniProtKB">
        <authorList>
            <consortium name="EnsemblMetazoa"/>
        </authorList>
    </citation>
    <scope>IDENTIFICATION</scope>
</reference>